<evidence type="ECO:0000256" key="3">
    <source>
        <dbReference type="ARBA" id="ARBA00022884"/>
    </source>
</evidence>
<dbReference type="FunFam" id="1.10.455.10:FF:000001">
    <property type="entry name" value="30S ribosomal protein S7"/>
    <property type="match status" value="1"/>
</dbReference>
<keyword evidence="3" id="KW-0694">RNA-binding</keyword>
<comment type="similarity">
    <text evidence="1">Belongs to the universal ribosomal protein uS7 family.</text>
</comment>
<dbReference type="InterPro" id="IPR036823">
    <property type="entry name" value="Ribosomal_uS7_dom_sf"/>
</dbReference>
<reference evidence="7" key="1">
    <citation type="submission" date="2018-05" db="EMBL/GenBank/DDBJ databases">
        <authorList>
            <person name="Lanie J.A."/>
            <person name="Ng W.-L."/>
            <person name="Kazmierczak K.M."/>
            <person name="Andrzejewski T.M."/>
            <person name="Davidsen T.M."/>
            <person name="Wayne K.J."/>
            <person name="Tettelin H."/>
            <person name="Glass J.I."/>
            <person name="Rusch D."/>
            <person name="Podicherti R."/>
            <person name="Tsui H.-C.T."/>
            <person name="Winkler M.E."/>
        </authorList>
    </citation>
    <scope>NUCLEOTIDE SEQUENCE</scope>
</reference>
<dbReference type="PANTHER" id="PTHR11205">
    <property type="entry name" value="RIBOSOMAL PROTEIN S7"/>
    <property type="match status" value="1"/>
</dbReference>
<dbReference type="InterPro" id="IPR020606">
    <property type="entry name" value="Ribosomal_uS7_CS"/>
</dbReference>
<dbReference type="SUPFAM" id="SSF47973">
    <property type="entry name" value="Ribosomal protein S7"/>
    <property type="match status" value="1"/>
</dbReference>
<name>A0A382BNC3_9ZZZZ</name>
<dbReference type="GO" id="GO:0006412">
    <property type="term" value="P:translation"/>
    <property type="evidence" value="ECO:0007669"/>
    <property type="project" value="InterPro"/>
</dbReference>
<dbReference type="PROSITE" id="PS00052">
    <property type="entry name" value="RIBOSOMAL_S7"/>
    <property type="match status" value="1"/>
</dbReference>
<dbReference type="AlphaFoldDB" id="A0A382BNC3"/>
<dbReference type="Gene3D" id="1.10.455.10">
    <property type="entry name" value="Ribosomal protein S7 domain"/>
    <property type="match status" value="1"/>
</dbReference>
<dbReference type="CDD" id="cd14869">
    <property type="entry name" value="uS7_Bacteria"/>
    <property type="match status" value="1"/>
</dbReference>
<accession>A0A382BNC3</accession>
<dbReference type="NCBIfam" id="TIGR01029">
    <property type="entry name" value="rpsG_bact"/>
    <property type="match status" value="1"/>
</dbReference>
<gene>
    <name evidence="7" type="ORF">METZ01_LOCUS168028</name>
</gene>
<dbReference type="EMBL" id="UINC01030568">
    <property type="protein sequence ID" value="SVB15174.1"/>
    <property type="molecule type" value="Genomic_DNA"/>
</dbReference>
<dbReference type="GO" id="GO:0015935">
    <property type="term" value="C:small ribosomal subunit"/>
    <property type="evidence" value="ECO:0007669"/>
    <property type="project" value="InterPro"/>
</dbReference>
<evidence type="ECO:0000256" key="5">
    <source>
        <dbReference type="ARBA" id="ARBA00023274"/>
    </source>
</evidence>
<protein>
    <recommendedName>
        <fullName evidence="6">Small ribosomal subunit protein uS7 domain-containing protein</fullName>
    </recommendedName>
</protein>
<organism evidence="7">
    <name type="scientific">marine metagenome</name>
    <dbReference type="NCBI Taxonomy" id="408172"/>
    <lineage>
        <taxon>unclassified sequences</taxon>
        <taxon>metagenomes</taxon>
        <taxon>ecological metagenomes</taxon>
    </lineage>
</organism>
<dbReference type="HAMAP" id="MF_00480_B">
    <property type="entry name" value="Ribosomal_uS7_B"/>
    <property type="match status" value="1"/>
</dbReference>
<dbReference type="InterPro" id="IPR005717">
    <property type="entry name" value="Ribosomal_uS7_bac/org-type"/>
</dbReference>
<evidence type="ECO:0000313" key="7">
    <source>
        <dbReference type="EMBL" id="SVB15174.1"/>
    </source>
</evidence>
<feature type="domain" description="Small ribosomal subunit protein uS7" evidence="6">
    <location>
        <begin position="3"/>
        <end position="149"/>
    </location>
</feature>
<keyword evidence="5" id="KW-0687">Ribonucleoprotein</keyword>
<evidence type="ECO:0000256" key="1">
    <source>
        <dbReference type="ARBA" id="ARBA00007151"/>
    </source>
</evidence>
<dbReference type="InterPro" id="IPR023798">
    <property type="entry name" value="Ribosomal_uS7_dom"/>
</dbReference>
<dbReference type="GO" id="GO:0003735">
    <property type="term" value="F:structural constituent of ribosome"/>
    <property type="evidence" value="ECO:0007669"/>
    <property type="project" value="InterPro"/>
</dbReference>
<keyword evidence="4" id="KW-0689">Ribosomal protein</keyword>
<keyword evidence="2" id="KW-0699">rRNA-binding</keyword>
<dbReference type="Pfam" id="PF00177">
    <property type="entry name" value="Ribosomal_S7"/>
    <property type="match status" value="1"/>
</dbReference>
<dbReference type="InterPro" id="IPR000235">
    <property type="entry name" value="Ribosomal_uS7"/>
</dbReference>
<dbReference type="GO" id="GO:0019843">
    <property type="term" value="F:rRNA binding"/>
    <property type="evidence" value="ECO:0007669"/>
    <property type="project" value="UniProtKB-KW"/>
</dbReference>
<proteinExistence type="inferred from homology"/>
<sequence>MARRRRAEIRKILPDPRHNSVDLAKFINSVMQDGKKTVAQRIVYSAMEKAESEAGRPAFEIFEQAIRNATPMIEVRSRRVGGANYQVPTEVRPSRRLALAMRWIVTGARQRSGRGMSEKLSSELLDASRGQGAAVRRKEEVFRMAEANRAFAHYRW</sequence>
<evidence type="ECO:0000256" key="4">
    <source>
        <dbReference type="ARBA" id="ARBA00022980"/>
    </source>
</evidence>
<evidence type="ECO:0000256" key="2">
    <source>
        <dbReference type="ARBA" id="ARBA00022730"/>
    </source>
</evidence>
<evidence type="ECO:0000259" key="6">
    <source>
        <dbReference type="Pfam" id="PF00177"/>
    </source>
</evidence>
<dbReference type="PIRSF" id="PIRSF002122">
    <property type="entry name" value="RPS7p_RPS7a_RPS5e_RPS7o"/>
    <property type="match status" value="1"/>
</dbReference>